<keyword evidence="2" id="KW-1185">Reference proteome</keyword>
<comment type="caution">
    <text evidence="1">The sequence shown here is derived from an EMBL/GenBank/DDBJ whole genome shotgun (WGS) entry which is preliminary data.</text>
</comment>
<accession>A0A2T7PSW2</accession>
<gene>
    <name evidence="1" type="ORF">C0Q70_03464</name>
</gene>
<evidence type="ECO:0000313" key="1">
    <source>
        <dbReference type="EMBL" id="PVD36480.1"/>
    </source>
</evidence>
<organism evidence="1 2">
    <name type="scientific">Pomacea canaliculata</name>
    <name type="common">Golden apple snail</name>
    <dbReference type="NCBI Taxonomy" id="400727"/>
    <lineage>
        <taxon>Eukaryota</taxon>
        <taxon>Metazoa</taxon>
        <taxon>Spiralia</taxon>
        <taxon>Lophotrochozoa</taxon>
        <taxon>Mollusca</taxon>
        <taxon>Gastropoda</taxon>
        <taxon>Caenogastropoda</taxon>
        <taxon>Architaenioglossa</taxon>
        <taxon>Ampullarioidea</taxon>
        <taxon>Ampullariidae</taxon>
        <taxon>Pomacea</taxon>
    </lineage>
</organism>
<name>A0A2T7PSW2_POMCA</name>
<dbReference type="AlphaFoldDB" id="A0A2T7PSW2"/>
<reference evidence="1 2" key="1">
    <citation type="submission" date="2018-04" db="EMBL/GenBank/DDBJ databases">
        <title>The genome of golden apple snail Pomacea canaliculata provides insight into stress tolerance and invasive adaptation.</title>
        <authorList>
            <person name="Liu C."/>
            <person name="Liu B."/>
            <person name="Ren Y."/>
            <person name="Zhang Y."/>
            <person name="Wang H."/>
            <person name="Li S."/>
            <person name="Jiang F."/>
            <person name="Yin L."/>
            <person name="Zhang G."/>
            <person name="Qian W."/>
            <person name="Fan W."/>
        </authorList>
    </citation>
    <scope>NUCLEOTIDE SEQUENCE [LARGE SCALE GENOMIC DNA]</scope>
    <source>
        <strain evidence="1">SZHN2017</strain>
        <tissue evidence="1">Muscle</tissue>
    </source>
</reference>
<protein>
    <submittedName>
        <fullName evidence="1">Uncharacterized protein</fullName>
    </submittedName>
</protein>
<evidence type="ECO:0000313" key="2">
    <source>
        <dbReference type="Proteomes" id="UP000245119"/>
    </source>
</evidence>
<dbReference type="EMBL" id="PZQS01000002">
    <property type="protein sequence ID" value="PVD36480.1"/>
    <property type="molecule type" value="Genomic_DNA"/>
</dbReference>
<sequence length="106" mass="11751">MASMNAPASALNTETSIALSQSMDSVNTTPEEEVSDLVLVVTKCACEERACPLMFVSLSVRRCVSFDVMCWVETEKLIWLLAWWCVEVSTCVCTRKIFPGVLFFSG</sequence>
<dbReference type="Proteomes" id="UP000245119">
    <property type="component" value="Linkage Group LG2"/>
</dbReference>
<proteinExistence type="predicted"/>